<dbReference type="VEuPathDB" id="FungiDB:DIURU_000678"/>
<dbReference type="InterPro" id="IPR016271">
    <property type="entry name" value="CDP-diaglyc--ser_O-PTrfase_fun"/>
</dbReference>
<feature type="transmembrane region" description="Helical" evidence="21">
    <location>
        <begin position="87"/>
        <end position="108"/>
    </location>
</feature>
<dbReference type="InterPro" id="IPR043130">
    <property type="entry name" value="CDP-OH_PTrfase_TM_dom"/>
</dbReference>
<keyword evidence="14 18" id="KW-0594">Phospholipid biosynthesis</keyword>
<keyword evidence="12 18" id="KW-0443">Lipid metabolism</keyword>
<dbReference type="FunFam" id="1.20.120.1760:FF:000022">
    <property type="entry name" value="CDP-diacylglycerol--serine O-phosphatidyltransferase"/>
    <property type="match status" value="1"/>
</dbReference>
<dbReference type="RefSeq" id="XP_034014345.1">
    <property type="nucleotide sequence ID" value="XM_034158952.1"/>
</dbReference>
<proteinExistence type="inferred from homology"/>
<evidence type="ECO:0000256" key="1">
    <source>
        <dbReference type="ARBA" id="ARBA00000287"/>
    </source>
</evidence>
<dbReference type="InterPro" id="IPR000462">
    <property type="entry name" value="CDP-OH_P_trans"/>
</dbReference>
<dbReference type="OrthoDB" id="448573at2759"/>
<dbReference type="PIRSF" id="PIRSF000852">
    <property type="entry name" value="Phosphatidylserine_synth_fun"/>
    <property type="match status" value="1"/>
</dbReference>
<dbReference type="PANTHER" id="PTHR14269">
    <property type="entry name" value="CDP-DIACYLGLYCEROL--GLYCEROL-3-PHOSPHATE 3-PHOSPHATIDYLTRANSFERASE-RELATED"/>
    <property type="match status" value="1"/>
</dbReference>
<dbReference type="Pfam" id="PF01066">
    <property type="entry name" value="CDP-OH_P_transf"/>
    <property type="match status" value="1"/>
</dbReference>
<keyword evidence="9 21" id="KW-0812">Transmembrane</keyword>
<feature type="compositionally biased region" description="Polar residues" evidence="20">
    <location>
        <begin position="1"/>
        <end position="10"/>
    </location>
</feature>
<evidence type="ECO:0000256" key="2">
    <source>
        <dbReference type="ARBA" id="ARBA00004477"/>
    </source>
</evidence>
<evidence type="ECO:0000256" key="12">
    <source>
        <dbReference type="ARBA" id="ARBA00023098"/>
    </source>
</evidence>
<dbReference type="GO" id="GO:0005789">
    <property type="term" value="C:endoplasmic reticulum membrane"/>
    <property type="evidence" value="ECO:0007669"/>
    <property type="project" value="UniProtKB-SubCell"/>
</dbReference>
<keyword evidence="15 18" id="KW-1208">Phospholipid metabolism</keyword>
<evidence type="ECO:0000256" key="15">
    <source>
        <dbReference type="ARBA" id="ARBA00023264"/>
    </source>
</evidence>
<dbReference type="GeneID" id="54779331"/>
<evidence type="ECO:0000256" key="3">
    <source>
        <dbReference type="ARBA" id="ARBA00005189"/>
    </source>
</evidence>
<dbReference type="UniPathway" id="UPA00558">
    <property type="reaction ID" value="UER00615"/>
</dbReference>
<evidence type="ECO:0000256" key="21">
    <source>
        <dbReference type="SAM" id="Phobius"/>
    </source>
</evidence>
<evidence type="ECO:0000256" key="6">
    <source>
        <dbReference type="ARBA" id="ARBA00017171"/>
    </source>
</evidence>
<dbReference type="EMBL" id="SWFT01000027">
    <property type="protein sequence ID" value="KAA8906994.1"/>
    <property type="molecule type" value="Genomic_DNA"/>
</dbReference>
<sequence>MSQNNDTMSARATGVRKNESAVLSSDFESDTDAIEITTGQPLLRRSSSLFSLSDKENIPKPDDTEYQQFIADNRHFSMIRNLHMADFITLLNGFSGFYAILSCCRYCLSGDLGYIMRAEFFILLGVFADFFDGRVARLRNKSSLMGQELDSLADLVSFGVAPATIAFCIGFRTTVDTLLLTYWVLCGLTRLARFNISTDKIPKDQRGKSQYFEGMPIPSNLIWVAVFAFLVSKSWVGVALPFGTAFTGTPFEFHLFSLIFFLQGSAQISKSLHVPKP</sequence>
<evidence type="ECO:0000256" key="19">
    <source>
        <dbReference type="RuleBase" id="RU003750"/>
    </source>
</evidence>
<evidence type="ECO:0000256" key="5">
    <source>
        <dbReference type="ARBA" id="ARBA00013174"/>
    </source>
</evidence>
<dbReference type="PROSITE" id="PS00379">
    <property type="entry name" value="CDP_ALCOHOL_P_TRANSF"/>
    <property type="match status" value="1"/>
</dbReference>
<dbReference type="GO" id="GO:0006659">
    <property type="term" value="P:phosphatidylserine biosynthetic process"/>
    <property type="evidence" value="ECO:0007669"/>
    <property type="project" value="UniProtKB-UniRule"/>
</dbReference>
<evidence type="ECO:0000256" key="10">
    <source>
        <dbReference type="ARBA" id="ARBA00022824"/>
    </source>
</evidence>
<dbReference type="NCBIfam" id="TIGR00473">
    <property type="entry name" value="pssA"/>
    <property type="match status" value="1"/>
</dbReference>
<feature type="transmembrane region" description="Helical" evidence="21">
    <location>
        <begin position="217"/>
        <end position="236"/>
    </location>
</feature>
<comment type="catalytic activity">
    <reaction evidence="1 18">
        <text>a CDP-1,2-diacyl-sn-glycerol + L-serine = a 1,2-diacyl-sn-glycero-3-phospho-L-serine + CMP + H(+)</text>
        <dbReference type="Rhea" id="RHEA:16913"/>
        <dbReference type="ChEBI" id="CHEBI:15378"/>
        <dbReference type="ChEBI" id="CHEBI:33384"/>
        <dbReference type="ChEBI" id="CHEBI:57262"/>
        <dbReference type="ChEBI" id="CHEBI:58332"/>
        <dbReference type="ChEBI" id="CHEBI:60377"/>
        <dbReference type="EC" id="2.7.8.8"/>
    </reaction>
</comment>
<comment type="similarity">
    <text evidence="4 18 19">Belongs to the CDP-alcohol phosphatidyltransferase class-I family.</text>
</comment>
<dbReference type="Proteomes" id="UP000449547">
    <property type="component" value="Unassembled WGS sequence"/>
</dbReference>
<gene>
    <name evidence="22" type="ORF">DIURU_000678</name>
</gene>
<evidence type="ECO:0000256" key="18">
    <source>
        <dbReference type="PIRNR" id="PIRNR000852"/>
    </source>
</evidence>
<dbReference type="EC" id="2.7.8.8" evidence="5 18"/>
<keyword evidence="10 18" id="KW-0256">Endoplasmic reticulum</keyword>
<dbReference type="InterPro" id="IPR050324">
    <property type="entry name" value="CDP-alcohol_PTase-I"/>
</dbReference>
<comment type="caution">
    <text evidence="22">The sequence shown here is derived from an EMBL/GenBank/DDBJ whole genome shotgun (WGS) entry which is preliminary data.</text>
</comment>
<dbReference type="GO" id="GO:0006646">
    <property type="term" value="P:phosphatidylethanolamine biosynthetic process"/>
    <property type="evidence" value="ECO:0007669"/>
    <property type="project" value="UniProtKB-UniRule"/>
</dbReference>
<evidence type="ECO:0000256" key="14">
    <source>
        <dbReference type="ARBA" id="ARBA00023209"/>
    </source>
</evidence>
<keyword evidence="23" id="KW-1185">Reference proteome</keyword>
<dbReference type="PANTHER" id="PTHR14269:SF61">
    <property type="entry name" value="CDP-DIACYLGLYCEROL--SERINE O-PHOSPHATIDYLTRANSFERASE"/>
    <property type="match status" value="1"/>
</dbReference>
<accession>A0A642UYE8</accession>
<feature type="region of interest" description="Disordered" evidence="20">
    <location>
        <begin position="1"/>
        <end position="23"/>
    </location>
</feature>
<dbReference type="AlphaFoldDB" id="A0A642UYE8"/>
<keyword evidence="11 21" id="KW-1133">Transmembrane helix</keyword>
<dbReference type="InterPro" id="IPR048254">
    <property type="entry name" value="CDP_ALCOHOL_P_TRANSF_CS"/>
</dbReference>
<evidence type="ECO:0000256" key="13">
    <source>
        <dbReference type="ARBA" id="ARBA00023136"/>
    </source>
</evidence>
<keyword evidence="13 18" id="KW-0472">Membrane</keyword>
<reference evidence="22 23" key="1">
    <citation type="submission" date="2019-07" db="EMBL/GenBank/DDBJ databases">
        <title>Genome assembly of two rare yeast pathogens: Diutina rugosa and Trichomonascus ciferrii.</title>
        <authorList>
            <person name="Mixao V."/>
            <person name="Saus E."/>
            <person name="Hansen A."/>
            <person name="Lass-Flor C."/>
            <person name="Gabaldon T."/>
        </authorList>
    </citation>
    <scope>NUCLEOTIDE SEQUENCE [LARGE SCALE GENOMIC DNA]</scope>
    <source>
        <strain evidence="22 23">CBS 613</strain>
    </source>
</reference>
<evidence type="ECO:0000256" key="9">
    <source>
        <dbReference type="ARBA" id="ARBA00022692"/>
    </source>
</evidence>
<feature type="transmembrane region" description="Helical" evidence="21">
    <location>
        <begin position="114"/>
        <end position="131"/>
    </location>
</feature>
<evidence type="ECO:0000256" key="8">
    <source>
        <dbReference type="ARBA" id="ARBA00022679"/>
    </source>
</evidence>
<dbReference type="OMA" id="HGCGMIS"/>
<evidence type="ECO:0000256" key="20">
    <source>
        <dbReference type="SAM" id="MobiDB-lite"/>
    </source>
</evidence>
<dbReference type="GO" id="GO:0003882">
    <property type="term" value="F:CDP-diacylglycerol-serine O-phosphatidyltransferase activity"/>
    <property type="evidence" value="ECO:0007669"/>
    <property type="project" value="UniProtKB-UniRule"/>
</dbReference>
<protein>
    <recommendedName>
        <fullName evidence="6 18">CDP-diacylglycerol--serine O-phosphatidyltransferase</fullName>
        <ecNumber evidence="5 18">2.7.8.8</ecNumber>
    </recommendedName>
    <alternativeName>
        <fullName evidence="16 18">Phosphatidylserine synthase</fullName>
    </alternativeName>
</protein>
<feature type="transmembrane region" description="Helical" evidence="21">
    <location>
        <begin position="152"/>
        <end position="172"/>
    </location>
</feature>
<comment type="subcellular location">
    <subcellularLocation>
        <location evidence="2">Endoplasmic reticulum membrane</location>
        <topology evidence="2">Multi-pass membrane protein</topology>
    </subcellularLocation>
</comment>
<dbReference type="Gene3D" id="1.20.120.1760">
    <property type="match status" value="1"/>
</dbReference>
<evidence type="ECO:0000256" key="16">
    <source>
        <dbReference type="ARBA" id="ARBA00032361"/>
    </source>
</evidence>
<comment type="pathway">
    <text evidence="17 18">Phospholipid metabolism; phosphatidylethanolamine biosynthesis; phosphatidylethanolamine from CDP-diacylglycerol: step 1/2.</text>
</comment>
<evidence type="ECO:0000256" key="17">
    <source>
        <dbReference type="ARBA" id="ARBA00060701"/>
    </source>
</evidence>
<evidence type="ECO:0000313" key="22">
    <source>
        <dbReference type="EMBL" id="KAA8906994.1"/>
    </source>
</evidence>
<evidence type="ECO:0000256" key="7">
    <source>
        <dbReference type="ARBA" id="ARBA00022516"/>
    </source>
</evidence>
<evidence type="ECO:0000313" key="23">
    <source>
        <dbReference type="Proteomes" id="UP000449547"/>
    </source>
</evidence>
<comment type="pathway">
    <text evidence="3">Lipid metabolism.</text>
</comment>
<dbReference type="InterPro" id="IPR004533">
    <property type="entry name" value="CDP-diaglyc--ser_O-PTrfase"/>
</dbReference>
<keyword evidence="7 18" id="KW-0444">Lipid biosynthesis</keyword>
<organism evidence="22 23">
    <name type="scientific">Diutina rugosa</name>
    <name type="common">Yeast</name>
    <name type="synonym">Candida rugosa</name>
    <dbReference type="NCBI Taxonomy" id="5481"/>
    <lineage>
        <taxon>Eukaryota</taxon>
        <taxon>Fungi</taxon>
        <taxon>Dikarya</taxon>
        <taxon>Ascomycota</taxon>
        <taxon>Saccharomycotina</taxon>
        <taxon>Pichiomycetes</taxon>
        <taxon>Debaryomycetaceae</taxon>
        <taxon>Diutina</taxon>
    </lineage>
</organism>
<name>A0A642UYE8_DIURU</name>
<evidence type="ECO:0000256" key="11">
    <source>
        <dbReference type="ARBA" id="ARBA00022989"/>
    </source>
</evidence>
<keyword evidence="8 18" id="KW-0808">Transferase</keyword>
<evidence type="ECO:0000256" key="4">
    <source>
        <dbReference type="ARBA" id="ARBA00010441"/>
    </source>
</evidence>